<organism evidence="7 8">
    <name type="scientific">Ignavigranum ruoffiae</name>
    <dbReference type="NCBI Taxonomy" id="89093"/>
    <lineage>
        <taxon>Bacteria</taxon>
        <taxon>Bacillati</taxon>
        <taxon>Bacillota</taxon>
        <taxon>Bacilli</taxon>
        <taxon>Lactobacillales</taxon>
        <taxon>Aerococcaceae</taxon>
        <taxon>Ignavigranum</taxon>
    </lineage>
</organism>
<evidence type="ECO:0000259" key="6">
    <source>
        <dbReference type="PROSITE" id="PS50893"/>
    </source>
</evidence>
<dbReference type="PANTHER" id="PTHR42798">
    <property type="entry name" value="LIPOPROTEIN-RELEASING SYSTEM ATP-BINDING PROTEIN LOLD"/>
    <property type="match status" value="1"/>
</dbReference>
<dbReference type="AlphaFoldDB" id="A0A1H9EGC3"/>
<dbReference type="InterPro" id="IPR003593">
    <property type="entry name" value="AAA+_ATPase"/>
</dbReference>
<dbReference type="OrthoDB" id="9791546at2"/>
<accession>A0A1H9EGC3</accession>
<evidence type="ECO:0000256" key="5">
    <source>
        <dbReference type="ARBA" id="ARBA00022970"/>
    </source>
</evidence>
<evidence type="ECO:0000256" key="1">
    <source>
        <dbReference type="ARBA" id="ARBA00005417"/>
    </source>
</evidence>
<keyword evidence="2" id="KW-0813">Transport</keyword>
<dbReference type="InterPro" id="IPR003439">
    <property type="entry name" value="ABC_transporter-like_ATP-bd"/>
</dbReference>
<dbReference type="PROSITE" id="PS00211">
    <property type="entry name" value="ABC_TRANSPORTER_1"/>
    <property type="match status" value="1"/>
</dbReference>
<dbReference type="EMBL" id="FOEN01000007">
    <property type="protein sequence ID" value="SEQ24685.1"/>
    <property type="molecule type" value="Genomic_DNA"/>
</dbReference>
<dbReference type="SUPFAM" id="SSF52540">
    <property type="entry name" value="P-loop containing nucleoside triphosphate hydrolases"/>
    <property type="match status" value="1"/>
</dbReference>
<dbReference type="GO" id="GO:0022857">
    <property type="term" value="F:transmembrane transporter activity"/>
    <property type="evidence" value="ECO:0007669"/>
    <property type="project" value="UniProtKB-ARBA"/>
</dbReference>
<keyword evidence="8" id="KW-1185">Reference proteome</keyword>
<evidence type="ECO:0000313" key="8">
    <source>
        <dbReference type="Proteomes" id="UP000198833"/>
    </source>
</evidence>
<dbReference type="GO" id="GO:0006865">
    <property type="term" value="P:amino acid transport"/>
    <property type="evidence" value="ECO:0007669"/>
    <property type="project" value="UniProtKB-KW"/>
</dbReference>
<dbReference type="GO" id="GO:0098796">
    <property type="term" value="C:membrane protein complex"/>
    <property type="evidence" value="ECO:0007669"/>
    <property type="project" value="UniProtKB-ARBA"/>
</dbReference>
<keyword evidence="3" id="KW-0547">Nucleotide-binding</keyword>
<feature type="domain" description="ABC transporter" evidence="6">
    <location>
        <begin position="7"/>
        <end position="246"/>
    </location>
</feature>
<evidence type="ECO:0000256" key="3">
    <source>
        <dbReference type="ARBA" id="ARBA00022741"/>
    </source>
</evidence>
<dbReference type="InterPro" id="IPR017871">
    <property type="entry name" value="ABC_transporter-like_CS"/>
</dbReference>
<dbReference type="Pfam" id="PF00005">
    <property type="entry name" value="ABC_tran"/>
    <property type="match status" value="1"/>
</dbReference>
<protein>
    <submittedName>
        <fullName evidence="7">Putative ABC transport system ATP-binding protein</fullName>
    </submittedName>
</protein>
<evidence type="ECO:0000256" key="2">
    <source>
        <dbReference type="ARBA" id="ARBA00022448"/>
    </source>
</evidence>
<dbReference type="CDD" id="cd03255">
    <property type="entry name" value="ABC_MJ0796_LolCDE_FtsE"/>
    <property type="match status" value="1"/>
</dbReference>
<dbReference type="InterPro" id="IPR027417">
    <property type="entry name" value="P-loop_NTPase"/>
</dbReference>
<dbReference type="SMART" id="SM00382">
    <property type="entry name" value="AAA"/>
    <property type="match status" value="1"/>
</dbReference>
<dbReference type="GO" id="GO:0005524">
    <property type="term" value="F:ATP binding"/>
    <property type="evidence" value="ECO:0007669"/>
    <property type="project" value="UniProtKB-KW"/>
</dbReference>
<name>A0A1H9EGC3_9LACT</name>
<dbReference type="PANTHER" id="PTHR42798:SF6">
    <property type="entry name" value="CELL DIVISION ATP-BINDING PROTEIN FTSE"/>
    <property type="match status" value="1"/>
</dbReference>
<evidence type="ECO:0000313" key="7">
    <source>
        <dbReference type="EMBL" id="SEQ24685.1"/>
    </source>
</evidence>
<gene>
    <name evidence="7" type="ORF">SAMN04488558_10727</name>
</gene>
<dbReference type="STRING" id="89093.SAMN04488558_10727"/>
<dbReference type="PROSITE" id="PS50893">
    <property type="entry name" value="ABC_TRANSPORTER_2"/>
    <property type="match status" value="1"/>
</dbReference>
<reference evidence="7 8" key="1">
    <citation type="submission" date="2016-10" db="EMBL/GenBank/DDBJ databases">
        <authorList>
            <person name="de Groot N.N."/>
        </authorList>
    </citation>
    <scope>NUCLEOTIDE SEQUENCE [LARGE SCALE GENOMIC DNA]</scope>
    <source>
        <strain evidence="7 8">DSM 15695</strain>
    </source>
</reference>
<dbReference type="Proteomes" id="UP000198833">
    <property type="component" value="Unassembled WGS sequence"/>
</dbReference>
<keyword evidence="5" id="KW-0029">Amino-acid transport</keyword>
<sequence>MNKQALIQLKNLNKYYQLGKDSFQVLKDISLTIYEGEFVSIMGPSGSGKSTLINIIGFLDNDFDGEYLFQGKSVRKRNDRQISTLRNKHVGFIFQSFNLIENMTVMENVCLPLLYAGKSRKDAKQIAEKMLSRLEILEKAQNKSYELSGGQKQRVAIARALVNRPQFIIADEPTGALDTKTSRVIMDVLADLHQEFQTTVIMVTHDPSLQTYADRHLVIVDGQIHQTGAIEAQDLAAQFNQLKELDDEN</sequence>
<evidence type="ECO:0000256" key="4">
    <source>
        <dbReference type="ARBA" id="ARBA00022840"/>
    </source>
</evidence>
<comment type="similarity">
    <text evidence="1">Belongs to the ABC transporter superfamily.</text>
</comment>
<dbReference type="InterPro" id="IPR017911">
    <property type="entry name" value="MacB-like_ATP-bd"/>
</dbReference>
<dbReference type="RefSeq" id="WP_092571960.1">
    <property type="nucleotide sequence ID" value="NZ_CP149446.1"/>
</dbReference>
<dbReference type="FunFam" id="3.40.50.300:FF:000032">
    <property type="entry name" value="Export ABC transporter ATP-binding protein"/>
    <property type="match status" value="1"/>
</dbReference>
<dbReference type="GO" id="GO:0016887">
    <property type="term" value="F:ATP hydrolysis activity"/>
    <property type="evidence" value="ECO:0007669"/>
    <property type="project" value="InterPro"/>
</dbReference>
<dbReference type="Gene3D" id="3.40.50.300">
    <property type="entry name" value="P-loop containing nucleotide triphosphate hydrolases"/>
    <property type="match status" value="1"/>
</dbReference>
<keyword evidence="4 7" id="KW-0067">ATP-binding</keyword>
<proteinExistence type="inferred from homology"/>